<comment type="similarity">
    <text evidence="8">Belongs to the DHHC palmitoyltransferase family.</text>
</comment>
<feature type="transmembrane region" description="Helical" evidence="8">
    <location>
        <begin position="351"/>
        <end position="374"/>
    </location>
</feature>
<evidence type="ECO:0000256" key="6">
    <source>
        <dbReference type="ARBA" id="ARBA00023315"/>
    </source>
</evidence>
<evidence type="ECO:0000256" key="4">
    <source>
        <dbReference type="ARBA" id="ARBA00022989"/>
    </source>
</evidence>
<feature type="transmembrane region" description="Helical" evidence="8">
    <location>
        <begin position="233"/>
        <end position="255"/>
    </location>
</feature>
<dbReference type="PROSITE" id="PS50088">
    <property type="entry name" value="ANK_REPEAT"/>
    <property type="match status" value="1"/>
</dbReference>
<proteinExistence type="inferred from homology"/>
<dbReference type="Gene3D" id="1.25.40.20">
    <property type="entry name" value="Ankyrin repeat-containing domain"/>
    <property type="match status" value="2"/>
</dbReference>
<keyword evidence="3 8" id="KW-0812">Transmembrane</keyword>
<feature type="transmembrane region" description="Helical" evidence="8">
    <location>
        <begin position="410"/>
        <end position="429"/>
    </location>
</feature>
<evidence type="ECO:0000256" key="2">
    <source>
        <dbReference type="ARBA" id="ARBA00022679"/>
    </source>
</evidence>
<evidence type="ECO:0000313" key="11">
    <source>
        <dbReference type="Proteomes" id="UP001515480"/>
    </source>
</evidence>
<organism evidence="10 11">
    <name type="scientific">Prymnesium parvum</name>
    <name type="common">Toxic golden alga</name>
    <dbReference type="NCBI Taxonomy" id="97485"/>
    <lineage>
        <taxon>Eukaryota</taxon>
        <taxon>Haptista</taxon>
        <taxon>Haptophyta</taxon>
        <taxon>Prymnesiophyceae</taxon>
        <taxon>Prymnesiales</taxon>
        <taxon>Prymnesiaceae</taxon>
        <taxon>Prymnesium</taxon>
    </lineage>
</organism>
<sequence length="505" mass="54972">MLAAIEADNAGTLLQLVTSGSDVNELQDWDSGGALILLRPLHLGAHRAAVSSVEVLLAHGAQVNLLDARGWTCLHYLAVSNADSDRKTRVLQALRRAGADADWPTPTQQIPLHFAARAVAEEPFLSHLLLATRDPGANDVAGRTSLHYVALAAERSVEDVACSGYDGAAVSAITEDMQVRVAAFLLRFRAVDPRAPDAQRLTAADIAAARNRLELAGLLRRAEVPRSCIGSRWFMPLVFCLLLGAAHVAGLFFVLPLIPSILPSILLGLALVSTACAGFSAGFRDPGYLKSNFNAGTLPAGIDPGSFCYSCQHVKVLRSKHCRSCNKCVREFDHHCPWLNNCIGKTNRTSFYVFISALFIDVGSLGALSLASVLRENSRRAAPDGWVCSLVTEVCSSCNTHYGLGQSVRWVVLACCIICFVQIGAFWFFRTRNLLRNLTTNEVHNYKRYAHFKTDDGGFRNPFDRGVCANCHAYFCSHEEERENVLALLEEVTARSALSSTRGTI</sequence>
<dbReference type="GO" id="GO:0016020">
    <property type="term" value="C:membrane"/>
    <property type="evidence" value="ECO:0007669"/>
    <property type="project" value="UniProtKB-SubCell"/>
</dbReference>
<evidence type="ECO:0000256" key="1">
    <source>
        <dbReference type="ARBA" id="ARBA00004141"/>
    </source>
</evidence>
<accession>A0AB34J5L5</accession>
<dbReference type="InterPro" id="IPR039859">
    <property type="entry name" value="PFA4/ZDH16/20/ERF2-like"/>
</dbReference>
<dbReference type="GO" id="GO:0006612">
    <property type="term" value="P:protein targeting to membrane"/>
    <property type="evidence" value="ECO:0007669"/>
    <property type="project" value="TreeGrafter"/>
</dbReference>
<comment type="catalytic activity">
    <reaction evidence="8">
        <text>L-cysteinyl-[protein] + hexadecanoyl-CoA = S-hexadecanoyl-L-cysteinyl-[protein] + CoA</text>
        <dbReference type="Rhea" id="RHEA:36683"/>
        <dbReference type="Rhea" id="RHEA-COMP:10131"/>
        <dbReference type="Rhea" id="RHEA-COMP:11032"/>
        <dbReference type="ChEBI" id="CHEBI:29950"/>
        <dbReference type="ChEBI" id="CHEBI:57287"/>
        <dbReference type="ChEBI" id="CHEBI:57379"/>
        <dbReference type="ChEBI" id="CHEBI:74151"/>
        <dbReference type="EC" id="2.3.1.225"/>
    </reaction>
</comment>
<name>A0AB34J5L5_PRYPA</name>
<dbReference type="InterPro" id="IPR001594">
    <property type="entry name" value="Palmitoyltrfase_DHHC"/>
</dbReference>
<keyword evidence="2 8" id="KW-0808">Transferase</keyword>
<keyword evidence="4 8" id="KW-1133">Transmembrane helix</keyword>
<dbReference type="GO" id="GO:0005794">
    <property type="term" value="C:Golgi apparatus"/>
    <property type="evidence" value="ECO:0007669"/>
    <property type="project" value="TreeGrafter"/>
</dbReference>
<dbReference type="SUPFAM" id="SSF48403">
    <property type="entry name" value="Ankyrin repeat"/>
    <property type="match status" value="1"/>
</dbReference>
<dbReference type="AlphaFoldDB" id="A0AB34J5L5"/>
<dbReference type="InterPro" id="IPR002110">
    <property type="entry name" value="Ankyrin_rpt"/>
</dbReference>
<comment type="domain">
    <text evidence="8">The DHHC domain is required for palmitoyltransferase activity.</text>
</comment>
<evidence type="ECO:0000313" key="10">
    <source>
        <dbReference type="EMBL" id="KAL1514669.1"/>
    </source>
</evidence>
<comment type="subcellular location">
    <subcellularLocation>
        <location evidence="1">Membrane</location>
        <topology evidence="1">Multi-pass membrane protein</topology>
    </subcellularLocation>
</comment>
<dbReference type="Pfam" id="PF01529">
    <property type="entry name" value="DHHC"/>
    <property type="match status" value="1"/>
</dbReference>
<feature type="domain" description="Palmitoyltransferase DHHC" evidence="9">
    <location>
        <begin position="305"/>
        <end position="446"/>
    </location>
</feature>
<keyword evidence="6 8" id="KW-0012">Acyltransferase</keyword>
<dbReference type="EC" id="2.3.1.225" evidence="8"/>
<protein>
    <recommendedName>
        <fullName evidence="8">Palmitoyltransferase</fullName>
        <ecNumber evidence="8">2.3.1.225</ecNumber>
    </recommendedName>
</protein>
<evidence type="ECO:0000256" key="7">
    <source>
        <dbReference type="PROSITE-ProRule" id="PRU00023"/>
    </source>
</evidence>
<reference evidence="10 11" key="1">
    <citation type="journal article" date="2024" name="Science">
        <title>Giant polyketide synthase enzymes in the biosynthesis of giant marine polyether toxins.</title>
        <authorList>
            <person name="Fallon T.R."/>
            <person name="Shende V.V."/>
            <person name="Wierzbicki I.H."/>
            <person name="Pendleton A.L."/>
            <person name="Watervoot N.F."/>
            <person name="Auber R.P."/>
            <person name="Gonzalez D.J."/>
            <person name="Wisecaver J.H."/>
            <person name="Moore B.S."/>
        </authorList>
    </citation>
    <scope>NUCLEOTIDE SEQUENCE [LARGE SCALE GENOMIC DNA]</scope>
    <source>
        <strain evidence="10 11">12B1</strain>
    </source>
</reference>
<keyword evidence="5 8" id="KW-0472">Membrane</keyword>
<evidence type="ECO:0000256" key="8">
    <source>
        <dbReference type="RuleBase" id="RU079119"/>
    </source>
</evidence>
<keyword evidence="11" id="KW-1185">Reference proteome</keyword>
<evidence type="ECO:0000259" key="9">
    <source>
        <dbReference type="Pfam" id="PF01529"/>
    </source>
</evidence>
<feature type="repeat" description="ANK" evidence="7">
    <location>
        <begin position="40"/>
        <end position="68"/>
    </location>
</feature>
<dbReference type="InterPro" id="IPR036770">
    <property type="entry name" value="Ankyrin_rpt-contain_sf"/>
</dbReference>
<evidence type="ECO:0000256" key="5">
    <source>
        <dbReference type="ARBA" id="ARBA00023136"/>
    </source>
</evidence>
<evidence type="ECO:0000256" key="3">
    <source>
        <dbReference type="ARBA" id="ARBA00022692"/>
    </source>
</evidence>
<dbReference type="PANTHER" id="PTHR22883">
    <property type="entry name" value="ZINC FINGER DHHC DOMAIN CONTAINING PROTEIN"/>
    <property type="match status" value="1"/>
</dbReference>
<keyword evidence="7" id="KW-0040">ANK repeat</keyword>
<dbReference type="GO" id="GO:0019706">
    <property type="term" value="F:protein-cysteine S-palmitoyltransferase activity"/>
    <property type="evidence" value="ECO:0007669"/>
    <property type="project" value="UniProtKB-EC"/>
</dbReference>
<dbReference type="GO" id="GO:0005783">
    <property type="term" value="C:endoplasmic reticulum"/>
    <property type="evidence" value="ECO:0007669"/>
    <property type="project" value="TreeGrafter"/>
</dbReference>
<feature type="transmembrane region" description="Helical" evidence="8">
    <location>
        <begin position="261"/>
        <end position="283"/>
    </location>
</feature>
<comment type="caution">
    <text evidence="10">The sequence shown here is derived from an EMBL/GenBank/DDBJ whole genome shotgun (WGS) entry which is preliminary data.</text>
</comment>
<gene>
    <name evidence="10" type="ORF">AB1Y20_003757</name>
</gene>
<dbReference type="EMBL" id="JBGBPQ010000012">
    <property type="protein sequence ID" value="KAL1514669.1"/>
    <property type="molecule type" value="Genomic_DNA"/>
</dbReference>
<dbReference type="PROSITE" id="PS50216">
    <property type="entry name" value="DHHC"/>
    <property type="match status" value="1"/>
</dbReference>
<dbReference type="Proteomes" id="UP001515480">
    <property type="component" value="Unassembled WGS sequence"/>
</dbReference>